<feature type="domain" description="APO" evidence="1">
    <location>
        <begin position="35"/>
        <end position="76"/>
    </location>
</feature>
<dbReference type="Proteomes" id="UP000004994">
    <property type="component" value="Chromosome 5"/>
</dbReference>
<sequence>MTSIFADIIKGSLSSLLNAHKTVLLKIVMRFRIETNNSRRSFHPWKKESIDDVVIPIESYHMHDPFGTQIKHETELQQM</sequence>
<name>A0A3Q7GI26_SOLLC</name>
<evidence type="ECO:0000313" key="3">
    <source>
        <dbReference type="Proteomes" id="UP000004994"/>
    </source>
</evidence>
<dbReference type="GO" id="GO:0003723">
    <property type="term" value="F:RNA binding"/>
    <property type="evidence" value="ECO:0007669"/>
    <property type="project" value="InterPro"/>
</dbReference>
<evidence type="ECO:0000313" key="2">
    <source>
        <dbReference type="EnsemblPlants" id="Solyc05g024180.3.1"/>
    </source>
</evidence>
<dbReference type="Gramene" id="Solyc05g024180.3.1">
    <property type="protein sequence ID" value="Solyc05g024180.3.1"/>
    <property type="gene ID" value="Solyc05g024180.3"/>
</dbReference>
<dbReference type="EnsemblPlants" id="Solyc05g024180.3.1">
    <property type="protein sequence ID" value="Solyc05g024180.3.1"/>
    <property type="gene ID" value="Solyc05g024180.3"/>
</dbReference>
<dbReference type="STRING" id="4081.A0A3Q7GI26"/>
<keyword evidence="3" id="KW-1185">Reference proteome</keyword>
<protein>
    <recommendedName>
        <fullName evidence="1">APO domain-containing protein</fullName>
    </recommendedName>
</protein>
<dbReference type="InterPro" id="IPR023342">
    <property type="entry name" value="APO_dom"/>
</dbReference>
<dbReference type="AlphaFoldDB" id="A0A3Q7GI26"/>
<dbReference type="Pfam" id="PF05634">
    <property type="entry name" value="APO_RNA-bind"/>
    <property type="match status" value="1"/>
</dbReference>
<accession>A0A3Q7GI26</accession>
<organism evidence="2">
    <name type="scientific">Solanum lycopersicum</name>
    <name type="common">Tomato</name>
    <name type="synonym">Lycopersicon esculentum</name>
    <dbReference type="NCBI Taxonomy" id="4081"/>
    <lineage>
        <taxon>Eukaryota</taxon>
        <taxon>Viridiplantae</taxon>
        <taxon>Streptophyta</taxon>
        <taxon>Embryophyta</taxon>
        <taxon>Tracheophyta</taxon>
        <taxon>Spermatophyta</taxon>
        <taxon>Magnoliopsida</taxon>
        <taxon>eudicotyledons</taxon>
        <taxon>Gunneridae</taxon>
        <taxon>Pentapetalae</taxon>
        <taxon>asterids</taxon>
        <taxon>lamiids</taxon>
        <taxon>Solanales</taxon>
        <taxon>Solanaceae</taxon>
        <taxon>Solanoideae</taxon>
        <taxon>Solaneae</taxon>
        <taxon>Solanum</taxon>
        <taxon>Solanum subgen. Lycopersicon</taxon>
    </lineage>
</organism>
<proteinExistence type="predicted"/>
<evidence type="ECO:0000259" key="1">
    <source>
        <dbReference type="Pfam" id="PF05634"/>
    </source>
</evidence>
<dbReference type="InParanoid" id="A0A3Q7GI26"/>
<dbReference type="PaxDb" id="4081-Solyc05g024180.2.1"/>
<reference evidence="2" key="1">
    <citation type="journal article" date="2012" name="Nature">
        <title>The tomato genome sequence provides insights into fleshy fruit evolution.</title>
        <authorList>
            <consortium name="Tomato Genome Consortium"/>
        </authorList>
    </citation>
    <scope>NUCLEOTIDE SEQUENCE [LARGE SCALE GENOMIC DNA]</scope>
    <source>
        <strain evidence="2">cv. Heinz 1706</strain>
    </source>
</reference>
<reference evidence="2" key="2">
    <citation type="submission" date="2019-01" db="UniProtKB">
        <authorList>
            <consortium name="EnsemblPlants"/>
        </authorList>
    </citation>
    <scope>IDENTIFICATION</scope>
    <source>
        <strain evidence="2">cv. Heinz 1706</strain>
    </source>
</reference>